<dbReference type="Proteomes" id="UP000620064">
    <property type="component" value="Unassembled WGS sequence"/>
</dbReference>
<dbReference type="Gene3D" id="2.40.10.500">
    <property type="match status" value="2"/>
</dbReference>
<dbReference type="InterPro" id="IPR026444">
    <property type="entry name" value="Secre_tail"/>
</dbReference>
<gene>
    <name evidence="4" type="ORF">GCM10010992_04800</name>
</gene>
<dbReference type="Pfam" id="PF24684">
    <property type="entry name" value="Vgb_lyase"/>
    <property type="match status" value="1"/>
</dbReference>
<reference evidence="5" key="1">
    <citation type="journal article" date="2019" name="Int. J. Syst. Evol. Microbiol.">
        <title>The Global Catalogue of Microorganisms (GCM) 10K type strain sequencing project: providing services to taxonomists for standard genome sequencing and annotation.</title>
        <authorList>
            <consortium name="The Broad Institute Genomics Platform"/>
            <consortium name="The Broad Institute Genome Sequencing Center for Infectious Disease"/>
            <person name="Wu L."/>
            <person name="Ma J."/>
        </authorList>
    </citation>
    <scope>NUCLEOTIDE SEQUENCE [LARGE SCALE GENOMIC DNA]</scope>
    <source>
        <strain evidence="5">CGMCC 1.7656</strain>
    </source>
</reference>
<keyword evidence="5" id="KW-1185">Reference proteome</keyword>
<feature type="chain" id="PRO_5045715572" description="Secretion system C-terminal sorting domain-containing protein" evidence="2">
    <location>
        <begin position="22"/>
        <end position="350"/>
    </location>
</feature>
<dbReference type="PANTHER" id="PTHR40274:SF3">
    <property type="entry name" value="VIRGINIAMYCIN B LYASE"/>
    <property type="match status" value="1"/>
</dbReference>
<dbReference type="Pfam" id="PF18962">
    <property type="entry name" value="Por_Secre_tail"/>
    <property type="match status" value="1"/>
</dbReference>
<evidence type="ECO:0000256" key="2">
    <source>
        <dbReference type="SAM" id="SignalP"/>
    </source>
</evidence>
<comment type="caution">
    <text evidence="4">The sequence shown here is derived from an EMBL/GenBank/DDBJ whole genome shotgun (WGS) entry which is preliminary data.</text>
</comment>
<feature type="domain" description="Secretion system C-terminal sorting" evidence="3">
    <location>
        <begin position="285"/>
        <end position="348"/>
    </location>
</feature>
<proteinExistence type="predicted"/>
<evidence type="ECO:0000313" key="5">
    <source>
        <dbReference type="Proteomes" id="UP000620064"/>
    </source>
</evidence>
<feature type="signal peptide" evidence="2">
    <location>
        <begin position="1"/>
        <end position="21"/>
    </location>
</feature>
<dbReference type="InterPro" id="IPR051344">
    <property type="entry name" value="Vgb"/>
</dbReference>
<protein>
    <recommendedName>
        <fullName evidence="3">Secretion system C-terminal sorting domain-containing protein</fullName>
    </recommendedName>
</protein>
<keyword evidence="1 2" id="KW-0732">Signal</keyword>
<accession>A0ABQ2NFG1</accession>
<dbReference type="RefSeq" id="WP_188616482.1">
    <property type="nucleotide sequence ID" value="NZ_BMLV01000001.1"/>
</dbReference>
<dbReference type="SMART" id="SM00135">
    <property type="entry name" value="LY"/>
    <property type="match status" value="2"/>
</dbReference>
<organism evidence="4 5">
    <name type="scientific">Cloacibacterium rupense</name>
    <dbReference type="NCBI Taxonomy" id="517423"/>
    <lineage>
        <taxon>Bacteria</taxon>
        <taxon>Pseudomonadati</taxon>
        <taxon>Bacteroidota</taxon>
        <taxon>Flavobacteriia</taxon>
        <taxon>Flavobacteriales</taxon>
        <taxon>Weeksellaceae</taxon>
    </lineage>
</organism>
<dbReference type="CDD" id="cd05819">
    <property type="entry name" value="NHL"/>
    <property type="match status" value="1"/>
</dbReference>
<dbReference type="PANTHER" id="PTHR40274">
    <property type="entry name" value="VIRGINIAMYCIN B LYASE"/>
    <property type="match status" value="1"/>
</dbReference>
<evidence type="ECO:0000256" key="1">
    <source>
        <dbReference type="ARBA" id="ARBA00022729"/>
    </source>
</evidence>
<dbReference type="SUPFAM" id="SSF101898">
    <property type="entry name" value="NHL repeat"/>
    <property type="match status" value="1"/>
</dbReference>
<dbReference type="InterPro" id="IPR000033">
    <property type="entry name" value="LDLR_classB_rpt"/>
</dbReference>
<dbReference type="Gene3D" id="2.120.10.30">
    <property type="entry name" value="TolB, C-terminal domain"/>
    <property type="match status" value="1"/>
</dbReference>
<name>A0ABQ2NFG1_9FLAO</name>
<evidence type="ECO:0000313" key="4">
    <source>
        <dbReference type="EMBL" id="GGP02034.1"/>
    </source>
</evidence>
<dbReference type="InterPro" id="IPR011042">
    <property type="entry name" value="6-blade_b-propeller_TolB-like"/>
</dbReference>
<sequence>MKKFFTFFTALLLSNALFSQSVVNIGSGFASPYNVLVDSNQNIIVTDFENLRILKLDTNGQLITSYSDNSYKPVGLALDSNDNMYFTCVNQPSDNMMHVKKLNADGTGLQTIADIIGENYGLCIDSNNKLYVADPLNKSIIKMDLDGTNATILGSGNIEPISIVTDNNGHLYFTEFTTDKISKIDVDGNNLTVLATNLNGPVGINLDNNNNIYFTEAKSNEIKKMDINGGNITTLATGMNFPFGIDTDANGVTYVSNIGDNTLKKITINNLKTNNLEKPLFTLSPNPAKDQVTFTRLNQNTEIKIYDLTGKLIYNTQVKGNTYTLDTSSFKNGVYLVKANEQTSKLIISK</sequence>
<evidence type="ECO:0000259" key="3">
    <source>
        <dbReference type="Pfam" id="PF18962"/>
    </source>
</evidence>
<dbReference type="EMBL" id="BMLV01000001">
    <property type="protein sequence ID" value="GGP02034.1"/>
    <property type="molecule type" value="Genomic_DNA"/>
</dbReference>
<dbReference type="NCBIfam" id="TIGR04183">
    <property type="entry name" value="Por_Secre_tail"/>
    <property type="match status" value="1"/>
</dbReference>